<accession>A0ACC1KWA0</accession>
<organism evidence="1 2">
    <name type="scientific">Coemansia helicoidea</name>
    <dbReference type="NCBI Taxonomy" id="1286919"/>
    <lineage>
        <taxon>Eukaryota</taxon>
        <taxon>Fungi</taxon>
        <taxon>Fungi incertae sedis</taxon>
        <taxon>Zoopagomycota</taxon>
        <taxon>Kickxellomycotina</taxon>
        <taxon>Kickxellomycetes</taxon>
        <taxon>Kickxellales</taxon>
        <taxon>Kickxellaceae</taxon>
        <taxon>Coemansia</taxon>
    </lineage>
</organism>
<proteinExistence type="predicted"/>
<name>A0ACC1KWA0_9FUNG</name>
<evidence type="ECO:0000313" key="1">
    <source>
        <dbReference type="EMBL" id="KAJ2795910.1"/>
    </source>
</evidence>
<keyword evidence="2" id="KW-1185">Reference proteome</keyword>
<evidence type="ECO:0000313" key="2">
    <source>
        <dbReference type="Proteomes" id="UP001140087"/>
    </source>
</evidence>
<reference evidence="1" key="1">
    <citation type="submission" date="2022-07" db="EMBL/GenBank/DDBJ databases">
        <title>Phylogenomic reconstructions and comparative analyses of Kickxellomycotina fungi.</title>
        <authorList>
            <person name="Reynolds N.K."/>
            <person name="Stajich J.E."/>
            <person name="Barry K."/>
            <person name="Grigoriev I.V."/>
            <person name="Crous P."/>
            <person name="Smith M.E."/>
        </authorList>
    </citation>
    <scope>NUCLEOTIDE SEQUENCE</scope>
    <source>
        <strain evidence="1">BCRC 34780</strain>
    </source>
</reference>
<comment type="caution">
    <text evidence="1">The sequence shown here is derived from an EMBL/GenBank/DDBJ whole genome shotgun (WGS) entry which is preliminary data.</text>
</comment>
<keyword evidence="1" id="KW-0808">Transferase</keyword>
<gene>
    <name evidence="1" type="primary">PFK26_1</name>
    <name evidence="1" type="ORF">H4R21_004922</name>
</gene>
<dbReference type="EC" id="2.7.1.105" evidence="1"/>
<dbReference type="Proteomes" id="UP001140087">
    <property type="component" value="Unassembled WGS sequence"/>
</dbReference>
<sequence>MGGLFFDTPRFANSVPFFRFQRFGHGGARTDSDHKLVVVMVGLPARGKSYIVKKLKRYLSWLGFQTKIFNVGDRRRLAGPIDEPEPRIKACRAQRDTPHTSDFFDPDNQQ</sequence>
<protein>
    <submittedName>
        <fullName evidence="1">6-phosphofructo-2-kinase</fullName>
        <ecNumber evidence="1">2.7.1.105</ecNumber>
    </submittedName>
</protein>
<dbReference type="EMBL" id="JANBUN010002023">
    <property type="protein sequence ID" value="KAJ2795910.1"/>
    <property type="molecule type" value="Genomic_DNA"/>
</dbReference>
<feature type="non-terminal residue" evidence="1">
    <location>
        <position position="110"/>
    </location>
</feature>